<evidence type="ECO:0000256" key="4">
    <source>
        <dbReference type="SAM" id="SignalP"/>
    </source>
</evidence>
<evidence type="ECO:0000256" key="2">
    <source>
        <dbReference type="PIRSR" id="PIRSR605754-1"/>
    </source>
</evidence>
<dbReference type="CDD" id="cd05829">
    <property type="entry name" value="Sortase_F"/>
    <property type="match status" value="1"/>
</dbReference>
<dbReference type="InterPro" id="IPR042001">
    <property type="entry name" value="Sortase_F"/>
</dbReference>
<dbReference type="Pfam" id="PF04203">
    <property type="entry name" value="Sortase"/>
    <property type="match status" value="1"/>
</dbReference>
<sequence length="212" mass="23003">MYTMRVVLLVLVLLPISACSAGISSNPTEEKAKTSNGQEEPVTQMASTTTSPSQFADTIIKDERSGIVPATIEIPAIDVSTSIEAVGLKENGEMAVTESFETTAWYQGGYKPGEPGNAVIGGHVDSRNGPAVFYKLNKLSKGDEIIVKNKEGEKRTFVVIDKKEYPWDDAPLKSIFGYSPASSLNLITCTGDFDHSARNYSKRLVVYTELKS</sequence>
<feature type="active site" description="Proton donor/acceptor" evidence="2">
    <location>
        <position position="123"/>
    </location>
</feature>
<reference evidence="5 6" key="1">
    <citation type="submission" date="2019-06" db="EMBL/GenBank/DDBJ databases">
        <title>An operon consisting of a P-type ATPase gene and a transcriptional regular gene given the different cadmium resistance in Bacillus vietamensis 151-6 and Bacillus marisflavi 151-25.</title>
        <authorList>
            <person name="Yu X."/>
        </authorList>
    </citation>
    <scope>NUCLEOTIDE SEQUENCE [LARGE SCALE GENOMIC DNA]</scope>
    <source>
        <strain evidence="5 6">151-6</strain>
    </source>
</reference>
<dbReference type="SUPFAM" id="SSF63817">
    <property type="entry name" value="Sortase"/>
    <property type="match status" value="1"/>
</dbReference>
<evidence type="ECO:0000256" key="3">
    <source>
        <dbReference type="SAM" id="MobiDB-lite"/>
    </source>
</evidence>
<dbReference type="GO" id="GO:0016787">
    <property type="term" value="F:hydrolase activity"/>
    <property type="evidence" value="ECO:0007669"/>
    <property type="project" value="UniProtKB-KW"/>
</dbReference>
<feature type="signal peptide" evidence="4">
    <location>
        <begin position="1"/>
        <end position="21"/>
    </location>
</feature>
<evidence type="ECO:0000256" key="1">
    <source>
        <dbReference type="ARBA" id="ARBA00022801"/>
    </source>
</evidence>
<proteinExistence type="predicted"/>
<keyword evidence="4" id="KW-0732">Signal</keyword>
<accession>A0A6I6UDU5</accession>
<dbReference type="AlphaFoldDB" id="A0A6I6UDU5"/>
<dbReference type="InterPro" id="IPR005754">
    <property type="entry name" value="Sortase"/>
</dbReference>
<organism evidence="5 6">
    <name type="scientific">Rossellomorea vietnamensis</name>
    <dbReference type="NCBI Taxonomy" id="218284"/>
    <lineage>
        <taxon>Bacteria</taxon>
        <taxon>Bacillati</taxon>
        <taxon>Bacillota</taxon>
        <taxon>Bacilli</taxon>
        <taxon>Bacillales</taxon>
        <taxon>Bacillaceae</taxon>
        <taxon>Rossellomorea</taxon>
    </lineage>
</organism>
<protein>
    <submittedName>
        <fullName evidence="5">Sortase</fullName>
    </submittedName>
</protein>
<keyword evidence="1" id="KW-0378">Hydrolase</keyword>
<dbReference type="RefSeq" id="WP_051758351.1">
    <property type="nucleotide sequence ID" value="NZ_CCDN010000002.1"/>
</dbReference>
<feature type="region of interest" description="Disordered" evidence="3">
    <location>
        <begin position="24"/>
        <end position="54"/>
    </location>
</feature>
<dbReference type="KEGG" id="bvq:FHE72_03120"/>
<dbReference type="Gene3D" id="2.40.260.10">
    <property type="entry name" value="Sortase"/>
    <property type="match status" value="1"/>
</dbReference>
<feature type="chain" id="PRO_5038496622" evidence="4">
    <location>
        <begin position="22"/>
        <end position="212"/>
    </location>
</feature>
<name>A0A6I6UDU5_9BACI</name>
<dbReference type="EMBL" id="CP047394">
    <property type="protein sequence ID" value="QHE60128.1"/>
    <property type="molecule type" value="Genomic_DNA"/>
</dbReference>
<dbReference type="InterPro" id="IPR023365">
    <property type="entry name" value="Sortase_dom-sf"/>
</dbReference>
<evidence type="ECO:0000313" key="6">
    <source>
        <dbReference type="Proteomes" id="UP000465062"/>
    </source>
</evidence>
<feature type="compositionally biased region" description="Polar residues" evidence="3">
    <location>
        <begin position="44"/>
        <end position="54"/>
    </location>
</feature>
<evidence type="ECO:0000313" key="5">
    <source>
        <dbReference type="EMBL" id="QHE60128.1"/>
    </source>
</evidence>
<dbReference type="Proteomes" id="UP000465062">
    <property type="component" value="Chromosome"/>
</dbReference>
<gene>
    <name evidence="5" type="ORF">FHE72_03120</name>
</gene>
<dbReference type="GeneID" id="77236906"/>
<feature type="active site" description="Acyl-thioester intermediate" evidence="2">
    <location>
        <position position="189"/>
    </location>
</feature>